<feature type="domain" description="STAS" evidence="1">
    <location>
        <begin position="41"/>
        <end position="99"/>
    </location>
</feature>
<proteinExistence type="predicted"/>
<reference evidence="2" key="1">
    <citation type="submission" date="2021-01" db="EMBL/GenBank/DDBJ databases">
        <title>Intestinitalea alba gen. nov., sp. nov., a novel genus of the family Enterobacteriaceae, isolated from the gut of the plastic-eating mealworm Tenebrio molitor L.</title>
        <authorList>
            <person name="Yang Y."/>
        </authorList>
    </citation>
    <scope>NUCLEOTIDE SEQUENCE</scope>
    <source>
        <strain evidence="2">BIT-L3</strain>
    </source>
</reference>
<dbReference type="InterPro" id="IPR049743">
    <property type="entry name" value="MlaB"/>
</dbReference>
<dbReference type="InterPro" id="IPR002645">
    <property type="entry name" value="STAS_dom"/>
</dbReference>
<dbReference type="EMBL" id="JAEPBH010000018">
    <property type="protein sequence ID" value="MBK4715329.1"/>
    <property type="molecule type" value="Genomic_DNA"/>
</dbReference>
<evidence type="ECO:0000313" key="2">
    <source>
        <dbReference type="EMBL" id="MBK4715329.1"/>
    </source>
</evidence>
<dbReference type="CDD" id="cd07043">
    <property type="entry name" value="STAS_anti-anti-sigma_factors"/>
    <property type="match status" value="1"/>
</dbReference>
<dbReference type="InterPro" id="IPR052746">
    <property type="entry name" value="MlaB_ABC_Transporter"/>
</dbReference>
<gene>
    <name evidence="2" type="primary">mlaB</name>
    <name evidence="2" type="ORF">JJB97_08300</name>
</gene>
<organism evidence="2 3">
    <name type="scientific">Tenebrionibacter intestinalis</name>
    <dbReference type="NCBI Taxonomy" id="2799638"/>
    <lineage>
        <taxon>Bacteria</taxon>
        <taxon>Pseudomonadati</taxon>
        <taxon>Pseudomonadota</taxon>
        <taxon>Gammaproteobacteria</taxon>
        <taxon>Enterobacterales</taxon>
        <taxon>Enterobacteriaceae</taxon>
        <taxon>Tenebrionibacter/Tenebrionicola group</taxon>
        <taxon>Tenebrionibacter</taxon>
    </lineage>
</organism>
<dbReference type="InterPro" id="IPR058548">
    <property type="entry name" value="MlaB-like_STAS"/>
</dbReference>
<dbReference type="Pfam" id="PF13466">
    <property type="entry name" value="STAS_2"/>
    <property type="match status" value="1"/>
</dbReference>
<evidence type="ECO:0000259" key="1">
    <source>
        <dbReference type="PROSITE" id="PS50801"/>
    </source>
</evidence>
<sequence>MADQLRWQREGDTLRLFDILEYETLEPLWQQRVSATKGVALIDLSAVTRVDTAGLALLVHLVAEIRARNGQARITGISPSLRTLANLYNLPETAFPLAS</sequence>
<dbReference type="PROSITE" id="PS50801">
    <property type="entry name" value="STAS"/>
    <property type="match status" value="1"/>
</dbReference>
<dbReference type="SUPFAM" id="SSF52091">
    <property type="entry name" value="SpoIIaa-like"/>
    <property type="match status" value="1"/>
</dbReference>
<protein>
    <submittedName>
        <fullName evidence="2">Lipid asymmetry maintenance protein MlaB</fullName>
    </submittedName>
</protein>
<dbReference type="PANTHER" id="PTHR35849">
    <property type="entry name" value="BLR2341 PROTEIN"/>
    <property type="match status" value="1"/>
</dbReference>
<dbReference type="PANTHER" id="PTHR35849:SF1">
    <property type="entry name" value="INTERMEMBRANE PHOSPHOLIPID TRANSPORT SYSTEM BINDING PROTEIN MLAB"/>
    <property type="match status" value="1"/>
</dbReference>
<dbReference type="RefSeq" id="WP_238713563.1">
    <property type="nucleotide sequence ID" value="NZ_JAEPBH010000018.1"/>
</dbReference>
<name>A0A8K0V0W1_9ENTR</name>
<dbReference type="Gene3D" id="3.30.750.24">
    <property type="entry name" value="STAS domain"/>
    <property type="match status" value="1"/>
</dbReference>
<dbReference type="NCBIfam" id="NF033618">
    <property type="entry name" value="mlaB_1"/>
    <property type="match status" value="1"/>
</dbReference>
<evidence type="ECO:0000313" key="3">
    <source>
        <dbReference type="Proteomes" id="UP000659047"/>
    </source>
</evidence>
<comment type="caution">
    <text evidence="2">The sequence shown here is derived from an EMBL/GenBank/DDBJ whole genome shotgun (WGS) entry which is preliminary data.</text>
</comment>
<keyword evidence="3" id="KW-1185">Reference proteome</keyword>
<dbReference type="AlphaFoldDB" id="A0A8K0V0W1"/>
<accession>A0A8K0V0W1</accession>
<dbReference type="Proteomes" id="UP000659047">
    <property type="component" value="Unassembled WGS sequence"/>
</dbReference>
<dbReference type="InterPro" id="IPR036513">
    <property type="entry name" value="STAS_dom_sf"/>
</dbReference>